<evidence type="ECO:0000256" key="4">
    <source>
        <dbReference type="ARBA" id="ARBA00022989"/>
    </source>
</evidence>
<feature type="transmembrane region" description="Helical" evidence="6">
    <location>
        <begin position="227"/>
        <end position="249"/>
    </location>
</feature>
<feature type="transmembrane region" description="Helical" evidence="6">
    <location>
        <begin position="12"/>
        <end position="30"/>
    </location>
</feature>
<keyword evidence="4 6" id="KW-1133">Transmembrane helix</keyword>
<feature type="transmembrane region" description="Helical" evidence="6">
    <location>
        <begin position="42"/>
        <end position="61"/>
    </location>
</feature>
<reference evidence="7" key="1">
    <citation type="submission" date="2022-10" db="EMBL/GenBank/DDBJ databases">
        <title>Mechanism of multi-heavy metal repair in Cytobacillus Firmus M7.</title>
        <authorList>
            <person name="Li X."/>
            <person name="Yu C."/>
        </authorList>
    </citation>
    <scope>NUCLEOTIDE SEQUENCE</scope>
    <source>
        <strain evidence="7">M7</strain>
    </source>
</reference>
<feature type="transmembrane region" description="Helical" evidence="6">
    <location>
        <begin position="130"/>
        <end position="150"/>
    </location>
</feature>
<name>A0AA46SG13_CYTFI</name>
<sequence length="265" mass="29500">MENSSIIDIELWRLISAYLFVLLLILIFKVRGIARQKMLAMAAFRMTLQLVIAGYVLTYLFELSDPFLTLGVICIMEGFAIYTIYKQAGVRLSVSLKKTIAISMITGTAFCLIFFNFVVIHFEPWYDPRYFIPIAGMIIGNSMTGITLSVKELLNSFTTQRDMIEGALMLGAEPKIAVKPYVNHSFDSAVLPTINNMLGMGIIFLPGMMTGQILSGVSPLLAIEYQIVILLGILGSVGLSVIIFILLSYKNFFNQDAQFFPEGKS</sequence>
<dbReference type="InterPro" id="IPR005226">
    <property type="entry name" value="UPF0014_fam"/>
</dbReference>
<dbReference type="GO" id="GO:0005886">
    <property type="term" value="C:plasma membrane"/>
    <property type="evidence" value="ECO:0007669"/>
    <property type="project" value="TreeGrafter"/>
</dbReference>
<protein>
    <submittedName>
        <fullName evidence="7">Iron export ABC transporter permease subunit FetB</fullName>
    </submittedName>
</protein>
<comment type="subcellular location">
    <subcellularLocation>
        <location evidence="1">Membrane</location>
        <topology evidence="1">Multi-pass membrane protein</topology>
    </subcellularLocation>
</comment>
<dbReference type="Proteomes" id="UP001163104">
    <property type="component" value="Chromosome"/>
</dbReference>
<keyword evidence="3 6" id="KW-0812">Transmembrane</keyword>
<keyword evidence="5 6" id="KW-0472">Membrane</keyword>
<feature type="transmembrane region" description="Helical" evidence="6">
    <location>
        <begin position="100"/>
        <end position="118"/>
    </location>
</feature>
<dbReference type="AlphaFoldDB" id="A0AA46SG13"/>
<evidence type="ECO:0000256" key="3">
    <source>
        <dbReference type="ARBA" id="ARBA00022692"/>
    </source>
</evidence>
<comment type="similarity">
    <text evidence="2">Belongs to the UPF0014 family.</text>
</comment>
<feature type="transmembrane region" description="Helical" evidence="6">
    <location>
        <begin position="67"/>
        <end position="88"/>
    </location>
</feature>
<dbReference type="PANTHER" id="PTHR30028:SF0">
    <property type="entry name" value="PROTEIN ALUMINUM SENSITIVE 3"/>
    <property type="match status" value="1"/>
</dbReference>
<dbReference type="Pfam" id="PF03649">
    <property type="entry name" value="UPF0014"/>
    <property type="match status" value="1"/>
</dbReference>
<evidence type="ECO:0000313" key="7">
    <source>
        <dbReference type="EMBL" id="UYG96591.1"/>
    </source>
</evidence>
<dbReference type="PANTHER" id="PTHR30028">
    <property type="entry name" value="UPF0014 INNER MEMBRANE PROTEIN YBBM-RELATED"/>
    <property type="match status" value="1"/>
</dbReference>
<proteinExistence type="inferred from homology"/>
<evidence type="ECO:0000313" key="8">
    <source>
        <dbReference type="Proteomes" id="UP001163104"/>
    </source>
</evidence>
<dbReference type="RefSeq" id="WP_163142948.1">
    <property type="nucleotide sequence ID" value="NZ_CP107027.1"/>
</dbReference>
<dbReference type="EMBL" id="CP107027">
    <property type="protein sequence ID" value="UYG96591.1"/>
    <property type="molecule type" value="Genomic_DNA"/>
</dbReference>
<gene>
    <name evidence="7" type="primary">fetB</name>
    <name evidence="7" type="ORF">OD459_06050</name>
</gene>
<evidence type="ECO:0000256" key="1">
    <source>
        <dbReference type="ARBA" id="ARBA00004141"/>
    </source>
</evidence>
<feature type="transmembrane region" description="Helical" evidence="6">
    <location>
        <begin position="198"/>
        <end position="221"/>
    </location>
</feature>
<organism evidence="7 8">
    <name type="scientific">Cytobacillus firmus</name>
    <name type="common">Bacillus firmus</name>
    <dbReference type="NCBI Taxonomy" id="1399"/>
    <lineage>
        <taxon>Bacteria</taxon>
        <taxon>Bacillati</taxon>
        <taxon>Bacillota</taxon>
        <taxon>Bacilli</taxon>
        <taxon>Bacillales</taxon>
        <taxon>Bacillaceae</taxon>
        <taxon>Cytobacillus</taxon>
    </lineage>
</organism>
<evidence type="ECO:0000256" key="6">
    <source>
        <dbReference type="SAM" id="Phobius"/>
    </source>
</evidence>
<accession>A0AA46SG13</accession>
<evidence type="ECO:0000256" key="2">
    <source>
        <dbReference type="ARBA" id="ARBA00005268"/>
    </source>
</evidence>
<evidence type="ECO:0000256" key="5">
    <source>
        <dbReference type="ARBA" id="ARBA00023136"/>
    </source>
</evidence>